<dbReference type="EMBL" id="ML978122">
    <property type="protein sequence ID" value="KAF2102378.1"/>
    <property type="molecule type" value="Genomic_DNA"/>
</dbReference>
<organism evidence="2 3">
    <name type="scientific">Rhizodiscina lignyota</name>
    <dbReference type="NCBI Taxonomy" id="1504668"/>
    <lineage>
        <taxon>Eukaryota</taxon>
        <taxon>Fungi</taxon>
        <taxon>Dikarya</taxon>
        <taxon>Ascomycota</taxon>
        <taxon>Pezizomycotina</taxon>
        <taxon>Dothideomycetes</taxon>
        <taxon>Pleosporomycetidae</taxon>
        <taxon>Aulographales</taxon>
        <taxon>Rhizodiscinaceae</taxon>
        <taxon>Rhizodiscina</taxon>
    </lineage>
</organism>
<evidence type="ECO:0000313" key="3">
    <source>
        <dbReference type="Proteomes" id="UP000799772"/>
    </source>
</evidence>
<dbReference type="AlphaFoldDB" id="A0A9P4ILY9"/>
<dbReference type="Proteomes" id="UP000799772">
    <property type="component" value="Unassembled WGS sequence"/>
</dbReference>
<proteinExistence type="predicted"/>
<keyword evidence="3" id="KW-1185">Reference proteome</keyword>
<feature type="region of interest" description="Disordered" evidence="1">
    <location>
        <begin position="1"/>
        <end position="42"/>
    </location>
</feature>
<gene>
    <name evidence="2" type="ORF">NA57DRAFT_51959</name>
</gene>
<accession>A0A9P4ILY9</accession>
<protein>
    <submittedName>
        <fullName evidence="2">Uncharacterized protein</fullName>
    </submittedName>
</protein>
<sequence length="124" mass="13739">MGSNGQGSANPSWPEDVHNGSGWHSVPRTWNKRENRCGIPQSPTSVEVAKHLGSRLEHTERGVMVGYWLSLEQDDCSFDAIAFFPKNREQHRANDCDITVCDNSSPIESGVEKSVLLAVAWYPA</sequence>
<evidence type="ECO:0000256" key="1">
    <source>
        <dbReference type="SAM" id="MobiDB-lite"/>
    </source>
</evidence>
<name>A0A9P4ILY9_9PEZI</name>
<comment type="caution">
    <text evidence="2">The sequence shown here is derived from an EMBL/GenBank/DDBJ whole genome shotgun (WGS) entry which is preliminary data.</text>
</comment>
<feature type="compositionally biased region" description="Polar residues" evidence="1">
    <location>
        <begin position="1"/>
        <end position="11"/>
    </location>
</feature>
<evidence type="ECO:0000313" key="2">
    <source>
        <dbReference type="EMBL" id="KAF2102378.1"/>
    </source>
</evidence>
<reference evidence="2" key="1">
    <citation type="journal article" date="2020" name="Stud. Mycol.">
        <title>101 Dothideomycetes genomes: a test case for predicting lifestyles and emergence of pathogens.</title>
        <authorList>
            <person name="Haridas S."/>
            <person name="Albert R."/>
            <person name="Binder M."/>
            <person name="Bloem J."/>
            <person name="Labutti K."/>
            <person name="Salamov A."/>
            <person name="Andreopoulos B."/>
            <person name="Baker S."/>
            <person name="Barry K."/>
            <person name="Bills G."/>
            <person name="Bluhm B."/>
            <person name="Cannon C."/>
            <person name="Castanera R."/>
            <person name="Culley D."/>
            <person name="Daum C."/>
            <person name="Ezra D."/>
            <person name="Gonzalez J."/>
            <person name="Henrissat B."/>
            <person name="Kuo A."/>
            <person name="Liang C."/>
            <person name="Lipzen A."/>
            <person name="Lutzoni F."/>
            <person name="Magnuson J."/>
            <person name="Mondo S."/>
            <person name="Nolan M."/>
            <person name="Ohm R."/>
            <person name="Pangilinan J."/>
            <person name="Park H.-J."/>
            <person name="Ramirez L."/>
            <person name="Alfaro M."/>
            <person name="Sun H."/>
            <person name="Tritt A."/>
            <person name="Yoshinaga Y."/>
            <person name="Zwiers L.-H."/>
            <person name="Turgeon B."/>
            <person name="Goodwin S."/>
            <person name="Spatafora J."/>
            <person name="Crous P."/>
            <person name="Grigoriev I."/>
        </authorList>
    </citation>
    <scope>NUCLEOTIDE SEQUENCE</scope>
    <source>
        <strain evidence="2">CBS 133067</strain>
    </source>
</reference>